<evidence type="ECO:0000313" key="3">
    <source>
        <dbReference type="Proteomes" id="UP001500305"/>
    </source>
</evidence>
<protein>
    <recommendedName>
        <fullName evidence="4">PE-PGRS family protein</fullName>
    </recommendedName>
</protein>
<name>A0ABN3E3H0_9ACTN</name>
<gene>
    <name evidence="2" type="ORF">GCM10010430_32470</name>
</gene>
<evidence type="ECO:0000313" key="2">
    <source>
        <dbReference type="EMBL" id="GAA2247662.1"/>
    </source>
</evidence>
<dbReference type="EMBL" id="BAAATR010000012">
    <property type="protein sequence ID" value="GAA2247662.1"/>
    <property type="molecule type" value="Genomic_DNA"/>
</dbReference>
<feature type="transmembrane region" description="Helical" evidence="1">
    <location>
        <begin position="38"/>
        <end position="58"/>
    </location>
</feature>
<feature type="transmembrane region" description="Helical" evidence="1">
    <location>
        <begin position="204"/>
        <end position="225"/>
    </location>
</feature>
<proteinExistence type="predicted"/>
<sequence>MVGIVTTWQLRTIRAVVFATLCVAMSATAHLSMSAAGISGWALLAAFAGTAAVTWLLAGQRRGPAVISLWMMAAQTCLHLLFERGSPMSTGTSAGRAHTAVDWTRLLLCTSDGVPAGVQPLELARSAGLDPDTMSTAGLPQSMPGMSMPGMSMTGTPTPDMPLSDTPLSGIPMAHGLSTGMFLAHLLAGLACALLLWRGEAAVAGLFELVWTLATVLVPLLLLFVPRSPEPSAPGVLTLRRAGRLRSVLLTHAVVRRGPPAVPVVPSARLA</sequence>
<comment type="caution">
    <text evidence="2">The sequence shown here is derived from an EMBL/GenBank/DDBJ whole genome shotgun (WGS) entry which is preliminary data.</text>
</comment>
<keyword evidence="1" id="KW-1133">Transmembrane helix</keyword>
<evidence type="ECO:0008006" key="4">
    <source>
        <dbReference type="Google" id="ProtNLM"/>
    </source>
</evidence>
<organism evidence="2 3">
    <name type="scientific">Kitasatospora cystarginea</name>
    <dbReference type="NCBI Taxonomy" id="58350"/>
    <lineage>
        <taxon>Bacteria</taxon>
        <taxon>Bacillati</taxon>
        <taxon>Actinomycetota</taxon>
        <taxon>Actinomycetes</taxon>
        <taxon>Kitasatosporales</taxon>
        <taxon>Streptomycetaceae</taxon>
        <taxon>Kitasatospora</taxon>
    </lineage>
</organism>
<evidence type="ECO:0000256" key="1">
    <source>
        <dbReference type="SAM" id="Phobius"/>
    </source>
</evidence>
<dbReference type="Proteomes" id="UP001500305">
    <property type="component" value="Unassembled WGS sequence"/>
</dbReference>
<keyword evidence="3" id="KW-1185">Reference proteome</keyword>
<feature type="transmembrane region" description="Helical" evidence="1">
    <location>
        <begin position="65"/>
        <end position="82"/>
    </location>
</feature>
<reference evidence="2 3" key="1">
    <citation type="journal article" date="2019" name="Int. J. Syst. Evol. Microbiol.">
        <title>The Global Catalogue of Microorganisms (GCM) 10K type strain sequencing project: providing services to taxonomists for standard genome sequencing and annotation.</title>
        <authorList>
            <consortium name="The Broad Institute Genomics Platform"/>
            <consortium name="The Broad Institute Genome Sequencing Center for Infectious Disease"/>
            <person name="Wu L."/>
            <person name="Ma J."/>
        </authorList>
    </citation>
    <scope>NUCLEOTIDE SEQUENCE [LARGE SCALE GENOMIC DNA]</scope>
    <source>
        <strain evidence="2 3">JCM 7356</strain>
    </source>
</reference>
<feature type="transmembrane region" description="Helical" evidence="1">
    <location>
        <begin position="12"/>
        <end position="32"/>
    </location>
</feature>
<keyword evidence="1" id="KW-0472">Membrane</keyword>
<accession>A0ABN3E3H0</accession>
<feature type="transmembrane region" description="Helical" evidence="1">
    <location>
        <begin position="173"/>
        <end position="197"/>
    </location>
</feature>
<keyword evidence="1" id="KW-0812">Transmembrane</keyword>